<reference evidence="2 3" key="1">
    <citation type="submission" date="2018-08" db="EMBL/GenBank/DDBJ databases">
        <title>Aphanomyces genome sequencing and annotation.</title>
        <authorList>
            <person name="Minardi D."/>
            <person name="Oidtmann B."/>
            <person name="Van Der Giezen M."/>
            <person name="Studholme D.J."/>
        </authorList>
    </citation>
    <scope>NUCLEOTIDE SEQUENCE [LARGE SCALE GENOMIC DNA]</scope>
    <source>
        <strain evidence="2 3">NJM0002</strain>
    </source>
</reference>
<keyword evidence="1" id="KW-0812">Transmembrane</keyword>
<gene>
    <name evidence="2" type="ORF">DYB32_006054</name>
</gene>
<dbReference type="AlphaFoldDB" id="A0A3R6VLZ8"/>
<organism evidence="2 3">
    <name type="scientific">Aphanomyces invadans</name>
    <dbReference type="NCBI Taxonomy" id="157072"/>
    <lineage>
        <taxon>Eukaryota</taxon>
        <taxon>Sar</taxon>
        <taxon>Stramenopiles</taxon>
        <taxon>Oomycota</taxon>
        <taxon>Saprolegniomycetes</taxon>
        <taxon>Saprolegniales</taxon>
        <taxon>Verrucalvaceae</taxon>
        <taxon>Aphanomyces</taxon>
    </lineage>
</organism>
<feature type="transmembrane region" description="Helical" evidence="1">
    <location>
        <begin position="146"/>
        <end position="164"/>
    </location>
</feature>
<protein>
    <submittedName>
        <fullName evidence="2">Uncharacterized protein</fullName>
    </submittedName>
</protein>
<proteinExistence type="predicted"/>
<dbReference type="EMBL" id="QUSY01000378">
    <property type="protein sequence ID" value="RHY29914.1"/>
    <property type="molecule type" value="Genomic_DNA"/>
</dbReference>
<sequence>MEESSDTWDRRMAACFSGPGLEKIKACFGSDESKRYLHDYVAVTSTMDTPWMPYVSETISVAQTTTLAVSTAAVPVQTTLQVVKAKEKKPVMPCRQKEKGFVYEDPPGIGVPVTGGTPSEARAAGGVATPIKLSSSTPSSFITNPLLLPVLLIGGLLYAALRYYSKPDKKDV</sequence>
<evidence type="ECO:0000313" key="2">
    <source>
        <dbReference type="EMBL" id="RHY29914.1"/>
    </source>
</evidence>
<evidence type="ECO:0000313" key="3">
    <source>
        <dbReference type="Proteomes" id="UP000285060"/>
    </source>
</evidence>
<comment type="caution">
    <text evidence="2">The sequence shown here is derived from an EMBL/GenBank/DDBJ whole genome shotgun (WGS) entry which is preliminary data.</text>
</comment>
<dbReference type="Proteomes" id="UP000285060">
    <property type="component" value="Unassembled WGS sequence"/>
</dbReference>
<keyword evidence="3" id="KW-1185">Reference proteome</keyword>
<name>A0A3R6VLZ8_9STRA</name>
<evidence type="ECO:0000256" key="1">
    <source>
        <dbReference type="SAM" id="Phobius"/>
    </source>
</evidence>
<accession>A0A3R6VLZ8</accession>
<dbReference type="VEuPathDB" id="FungiDB:H310_10433"/>
<keyword evidence="1" id="KW-0472">Membrane</keyword>
<keyword evidence="1" id="KW-1133">Transmembrane helix</keyword>